<organism evidence="2 3">
    <name type="scientific">Cellulomonas biazotea</name>
    <dbReference type="NCBI Taxonomy" id="1709"/>
    <lineage>
        <taxon>Bacteria</taxon>
        <taxon>Bacillati</taxon>
        <taxon>Actinomycetota</taxon>
        <taxon>Actinomycetes</taxon>
        <taxon>Micrococcales</taxon>
        <taxon>Cellulomonadaceae</taxon>
        <taxon>Cellulomonas</taxon>
    </lineage>
</organism>
<gene>
    <name evidence="2" type="ORF">CBZ_04630</name>
</gene>
<dbReference type="GO" id="GO:0009231">
    <property type="term" value="P:riboflavin biosynthetic process"/>
    <property type="evidence" value="ECO:0007669"/>
    <property type="project" value="InterPro"/>
</dbReference>
<feature type="domain" description="Bacterial bifunctional deaminase-reductase C-terminal" evidence="1">
    <location>
        <begin position="9"/>
        <end position="178"/>
    </location>
</feature>
<dbReference type="PANTHER" id="PTHR38011:SF11">
    <property type="entry name" value="2,5-DIAMINO-6-RIBOSYLAMINO-4(3H)-PYRIMIDINONE 5'-PHOSPHATE REDUCTASE"/>
    <property type="match status" value="1"/>
</dbReference>
<dbReference type="InterPro" id="IPR050765">
    <property type="entry name" value="Riboflavin_Biosynth_HTPR"/>
</dbReference>
<comment type="caution">
    <text evidence="2">The sequence shown here is derived from an EMBL/GenBank/DDBJ whole genome shotgun (WGS) entry which is preliminary data.</text>
</comment>
<accession>A0A402DMQ5</accession>
<dbReference type="OrthoDB" id="7949219at2"/>
<name>A0A402DMQ5_9CELL</name>
<dbReference type="Proteomes" id="UP000289954">
    <property type="component" value="Unassembled WGS sequence"/>
</dbReference>
<evidence type="ECO:0000313" key="3">
    <source>
        <dbReference type="Proteomes" id="UP000289954"/>
    </source>
</evidence>
<evidence type="ECO:0000259" key="1">
    <source>
        <dbReference type="Pfam" id="PF01872"/>
    </source>
</evidence>
<dbReference type="RefSeq" id="WP_130780010.1">
    <property type="nucleotide sequence ID" value="NZ_BIMR01000022.1"/>
</dbReference>
<dbReference type="InterPro" id="IPR002734">
    <property type="entry name" value="RibDG_C"/>
</dbReference>
<dbReference type="SUPFAM" id="SSF53597">
    <property type="entry name" value="Dihydrofolate reductase-like"/>
    <property type="match status" value="1"/>
</dbReference>
<evidence type="ECO:0000313" key="2">
    <source>
        <dbReference type="EMBL" id="GCE75407.1"/>
    </source>
</evidence>
<dbReference type="Gene3D" id="3.40.430.10">
    <property type="entry name" value="Dihydrofolate Reductase, subunit A"/>
    <property type="match status" value="1"/>
</dbReference>
<sequence length="186" mass="20413">MGALTTMGITSLDGYVVDADGSFEWAMPPEDVHAYVNDLQRPVGTYLYGRRMYEVMRYWGSPDLLADDEPVVRDYAQVWQAADKVVWSTTLDAVTTDRTRLERSFDPAAVRALVDASPTDVSIGGPGLAGLALRAGIVDEVGLFVVPVVVGGGTRFLPDGLRLDLDLVDERRFSHGVVHLRYARRA</sequence>
<dbReference type="Pfam" id="PF01872">
    <property type="entry name" value="RibD_C"/>
    <property type="match status" value="1"/>
</dbReference>
<dbReference type="InterPro" id="IPR024072">
    <property type="entry name" value="DHFR-like_dom_sf"/>
</dbReference>
<reference evidence="2 3" key="1">
    <citation type="submission" date="2019-01" db="EMBL/GenBank/DDBJ databases">
        <title>Draft genome sequence of Cellulomonas takizawaensis strain TKZ-21.</title>
        <authorList>
            <person name="Yamamura H."/>
            <person name="Hayashi T."/>
            <person name="Hamada M."/>
            <person name="Serisawa Y."/>
            <person name="Matsuyama K."/>
            <person name="Nakagawa Y."/>
            <person name="Otoguro M."/>
            <person name="Yanagida F."/>
            <person name="Hayakawa M."/>
        </authorList>
    </citation>
    <scope>NUCLEOTIDE SEQUENCE [LARGE SCALE GENOMIC DNA]</scope>
    <source>
        <strain evidence="2 3">NBRC12680</strain>
    </source>
</reference>
<keyword evidence="3" id="KW-1185">Reference proteome</keyword>
<dbReference type="EMBL" id="BIMR01000022">
    <property type="protein sequence ID" value="GCE75407.1"/>
    <property type="molecule type" value="Genomic_DNA"/>
</dbReference>
<dbReference type="GO" id="GO:0008703">
    <property type="term" value="F:5-amino-6-(5-phosphoribosylamino)uracil reductase activity"/>
    <property type="evidence" value="ECO:0007669"/>
    <property type="project" value="InterPro"/>
</dbReference>
<dbReference type="PANTHER" id="PTHR38011">
    <property type="entry name" value="DIHYDROFOLATE REDUCTASE FAMILY PROTEIN (AFU_ORTHOLOGUE AFUA_8G06820)"/>
    <property type="match status" value="1"/>
</dbReference>
<proteinExistence type="predicted"/>
<dbReference type="AlphaFoldDB" id="A0A402DMQ5"/>
<protein>
    <submittedName>
        <fullName evidence="2">Deaminase</fullName>
    </submittedName>
</protein>